<keyword evidence="2" id="KW-0812">Transmembrane</keyword>
<keyword evidence="5" id="KW-0496">Mitochondrion</keyword>
<protein>
    <submittedName>
        <fullName evidence="7">Uncharacterized protein</fullName>
    </submittedName>
</protein>
<sequence>MTNSKDCIAEAGKTAGIAGGIGLFVSTMQNTAQKHTTGARGVFTRTGGTIAFFAAMGGIFTLGECAAKGIREQDDAVNAAIGGCAAGMLAGIKSHSFSKMCAGCAAVGATMYAYEASGELKGTFANKTREDKKQHEKEFFKQPLTAAEE</sequence>
<comment type="subcellular location">
    <subcellularLocation>
        <location evidence="1">Mitochondrion inner membrane</location>
        <topology evidence="1">Multi-pass membrane protein</topology>
    </subcellularLocation>
</comment>
<gene>
    <name evidence="7" type="primary">PARPA_01255.1 scaffold 1359</name>
</gene>
<keyword evidence="6" id="KW-0472">Membrane</keyword>
<keyword evidence="3" id="KW-0999">Mitochondrion inner membrane</keyword>
<proteinExistence type="predicted"/>
<evidence type="ECO:0000313" key="8">
    <source>
        <dbReference type="Proteomes" id="UP000054107"/>
    </source>
</evidence>
<dbReference type="GO" id="GO:0005743">
    <property type="term" value="C:mitochondrial inner membrane"/>
    <property type="evidence" value="ECO:0007669"/>
    <property type="project" value="UniProtKB-SubCell"/>
</dbReference>
<dbReference type="GO" id="GO:0045271">
    <property type="term" value="C:respiratory chain complex I"/>
    <property type="evidence" value="ECO:0007669"/>
    <property type="project" value="InterPro"/>
</dbReference>
<accession>A0A0B7MPW9</accession>
<dbReference type="Pfam" id="PF02466">
    <property type="entry name" value="Tim17"/>
    <property type="match status" value="1"/>
</dbReference>
<dbReference type="GO" id="GO:0006120">
    <property type="term" value="P:mitochondrial electron transport, NADH to ubiquinone"/>
    <property type="evidence" value="ECO:0007669"/>
    <property type="project" value="InterPro"/>
</dbReference>
<evidence type="ECO:0000256" key="4">
    <source>
        <dbReference type="ARBA" id="ARBA00022989"/>
    </source>
</evidence>
<evidence type="ECO:0000313" key="7">
    <source>
        <dbReference type="EMBL" id="CEP07946.1"/>
    </source>
</evidence>
<organism evidence="7 8">
    <name type="scientific">Parasitella parasitica</name>
    <dbReference type="NCBI Taxonomy" id="35722"/>
    <lineage>
        <taxon>Eukaryota</taxon>
        <taxon>Fungi</taxon>
        <taxon>Fungi incertae sedis</taxon>
        <taxon>Mucoromycota</taxon>
        <taxon>Mucoromycotina</taxon>
        <taxon>Mucoromycetes</taxon>
        <taxon>Mucorales</taxon>
        <taxon>Mucorineae</taxon>
        <taxon>Mucoraceae</taxon>
        <taxon>Parasitella</taxon>
    </lineage>
</organism>
<dbReference type="PANTHER" id="PTHR21382">
    <property type="entry name" value="NADH-UBIQUINONE OXIDOREDUCTASE SUBUNIT"/>
    <property type="match status" value="1"/>
</dbReference>
<dbReference type="Proteomes" id="UP000054107">
    <property type="component" value="Unassembled WGS sequence"/>
</dbReference>
<evidence type="ECO:0000256" key="1">
    <source>
        <dbReference type="ARBA" id="ARBA00004448"/>
    </source>
</evidence>
<evidence type="ECO:0000256" key="5">
    <source>
        <dbReference type="ARBA" id="ARBA00023128"/>
    </source>
</evidence>
<dbReference type="OrthoDB" id="1913277at2759"/>
<evidence type="ECO:0000256" key="2">
    <source>
        <dbReference type="ARBA" id="ARBA00022692"/>
    </source>
</evidence>
<name>A0A0B7MPW9_9FUNG</name>
<evidence type="ECO:0000256" key="3">
    <source>
        <dbReference type="ARBA" id="ARBA00022792"/>
    </source>
</evidence>
<keyword evidence="4" id="KW-1133">Transmembrane helix</keyword>
<dbReference type="EMBL" id="LN719426">
    <property type="protein sequence ID" value="CEP07946.1"/>
    <property type="molecule type" value="Genomic_DNA"/>
</dbReference>
<dbReference type="AlphaFoldDB" id="A0A0B7MPW9"/>
<dbReference type="PANTHER" id="PTHR21382:SF1">
    <property type="entry name" value="NADH DEHYDROGENASE [UBIQUINONE] 1 ALPHA SUBCOMPLEX SUBUNIT 11"/>
    <property type="match status" value="1"/>
</dbReference>
<reference evidence="7 8" key="1">
    <citation type="submission" date="2014-09" db="EMBL/GenBank/DDBJ databases">
        <authorList>
            <person name="Ellenberger Sabrina"/>
        </authorList>
    </citation>
    <scope>NUCLEOTIDE SEQUENCE [LARGE SCALE GENOMIC DNA]</scope>
    <source>
        <strain evidence="7 8">CBS 412.66</strain>
    </source>
</reference>
<evidence type="ECO:0000256" key="6">
    <source>
        <dbReference type="ARBA" id="ARBA00023136"/>
    </source>
</evidence>
<dbReference type="STRING" id="35722.A0A0B7MPW9"/>
<keyword evidence="8" id="KW-1185">Reference proteome</keyword>
<dbReference type="InterPro" id="IPR039205">
    <property type="entry name" value="NDUFA11"/>
</dbReference>